<dbReference type="SUPFAM" id="SSF50044">
    <property type="entry name" value="SH3-domain"/>
    <property type="match status" value="1"/>
</dbReference>
<feature type="compositionally biased region" description="Low complexity" evidence="5">
    <location>
        <begin position="258"/>
        <end position="269"/>
    </location>
</feature>
<feature type="compositionally biased region" description="Low complexity" evidence="5">
    <location>
        <begin position="87"/>
        <end position="103"/>
    </location>
</feature>
<sequence>MADTRQKAMDVNRSLRTIKTELENLLEKGAISDDDFNTFHDLLPQEWSLRGGHSPAPPRQAQPTQPTRLQPMQQGPPLPIRNNSHQSTASSISAASAASSAAPTPAPSDTTRDTNGPDSNGRTAVGFATAKYTYDAPNDGDLAFDRGDTVGVYSKVNDDWWLGRNVRSGKVGIFPRQYVKPEAALADLERAGQLPGPNDAPPPPMPPSSGGSRAPSTAPPSYYDQYGNPPPQQQQYANADAKYGQPYGQAPYEQQSYAQQPYSQQQQQYYGGGPSDQPPPQQQDAQNNGQVKSTGKKIGGKLGNAFVTGVGFAAGAELVGAIL</sequence>
<evidence type="ECO:0000256" key="1">
    <source>
        <dbReference type="ARBA" id="ARBA00004496"/>
    </source>
</evidence>
<evidence type="ECO:0000256" key="2">
    <source>
        <dbReference type="ARBA" id="ARBA00022443"/>
    </source>
</evidence>
<dbReference type="CDD" id="cd00174">
    <property type="entry name" value="SH3"/>
    <property type="match status" value="1"/>
</dbReference>
<organism evidence="7 8">
    <name type="scientific">Sporothrix eucalyptigena</name>
    <dbReference type="NCBI Taxonomy" id="1812306"/>
    <lineage>
        <taxon>Eukaryota</taxon>
        <taxon>Fungi</taxon>
        <taxon>Dikarya</taxon>
        <taxon>Ascomycota</taxon>
        <taxon>Pezizomycotina</taxon>
        <taxon>Sordariomycetes</taxon>
        <taxon>Sordariomycetidae</taxon>
        <taxon>Ophiostomatales</taxon>
        <taxon>Ophiostomataceae</taxon>
        <taxon>Sporothrix</taxon>
    </lineage>
</organism>
<dbReference type="PANTHER" id="PTHR47174">
    <property type="entry name" value="BRIDGING INTEGRATOR 3"/>
    <property type="match status" value="1"/>
</dbReference>
<feature type="region of interest" description="Disordered" evidence="5">
    <location>
        <begin position="46"/>
        <end position="124"/>
    </location>
</feature>
<protein>
    <submittedName>
        <fullName evidence="7">Protein that induces appearance of [PIN+] prion when overproduced</fullName>
    </submittedName>
</protein>
<dbReference type="Pfam" id="PF00018">
    <property type="entry name" value="SH3_1"/>
    <property type="match status" value="1"/>
</dbReference>
<proteinExistence type="predicted"/>
<name>A0ABP0B8B6_9PEZI</name>
<feature type="region of interest" description="Disordered" evidence="5">
    <location>
        <begin position="191"/>
        <end position="236"/>
    </location>
</feature>
<keyword evidence="3" id="KW-0963">Cytoplasm</keyword>
<reference evidence="7 8" key="1">
    <citation type="submission" date="2024-01" db="EMBL/GenBank/DDBJ databases">
        <authorList>
            <person name="Allen C."/>
            <person name="Tagirdzhanova G."/>
        </authorList>
    </citation>
    <scope>NUCLEOTIDE SEQUENCE [LARGE SCALE GENOMIC DNA]</scope>
</reference>
<feature type="domain" description="SH3" evidence="6">
    <location>
        <begin position="123"/>
        <end position="184"/>
    </location>
</feature>
<dbReference type="InterPro" id="IPR001452">
    <property type="entry name" value="SH3_domain"/>
</dbReference>
<keyword evidence="8" id="KW-1185">Reference proteome</keyword>
<feature type="compositionally biased region" description="Pro residues" evidence="5">
    <location>
        <begin position="198"/>
        <end position="207"/>
    </location>
</feature>
<dbReference type="Proteomes" id="UP001642482">
    <property type="component" value="Unassembled WGS sequence"/>
</dbReference>
<evidence type="ECO:0000256" key="4">
    <source>
        <dbReference type="PROSITE-ProRule" id="PRU00192"/>
    </source>
</evidence>
<dbReference type="PRINTS" id="PR00452">
    <property type="entry name" value="SH3DOMAIN"/>
</dbReference>
<evidence type="ECO:0000313" key="7">
    <source>
        <dbReference type="EMBL" id="CAK7215549.1"/>
    </source>
</evidence>
<dbReference type="InterPro" id="IPR036028">
    <property type="entry name" value="SH3-like_dom_sf"/>
</dbReference>
<accession>A0ABP0B8B6</accession>
<dbReference type="Gene3D" id="2.30.30.40">
    <property type="entry name" value="SH3 Domains"/>
    <property type="match status" value="1"/>
</dbReference>
<feature type="compositionally biased region" description="Low complexity" evidence="5">
    <location>
        <begin position="208"/>
        <end position="236"/>
    </location>
</feature>
<comment type="subcellular location">
    <subcellularLocation>
        <location evidence="1">Cytoplasm</location>
    </subcellularLocation>
</comment>
<dbReference type="SMART" id="SM00326">
    <property type="entry name" value="SH3"/>
    <property type="match status" value="1"/>
</dbReference>
<evidence type="ECO:0000259" key="6">
    <source>
        <dbReference type="PROSITE" id="PS50002"/>
    </source>
</evidence>
<dbReference type="InterPro" id="IPR046982">
    <property type="entry name" value="BIN3/RVS161-like"/>
</dbReference>
<dbReference type="PROSITE" id="PS50002">
    <property type="entry name" value="SH3"/>
    <property type="match status" value="1"/>
</dbReference>
<dbReference type="PANTHER" id="PTHR47174:SF3">
    <property type="entry name" value="BRIDGING INTEGRATOR 3"/>
    <property type="match status" value="1"/>
</dbReference>
<keyword evidence="7" id="KW-0640">Prion</keyword>
<evidence type="ECO:0000256" key="3">
    <source>
        <dbReference type="ARBA" id="ARBA00022490"/>
    </source>
</evidence>
<keyword evidence="7" id="KW-0034">Amyloid</keyword>
<gene>
    <name evidence="7" type="primary">PIN3</name>
    <name evidence="7" type="ORF">SEUCBS140593_002573</name>
</gene>
<feature type="compositionally biased region" description="Polar residues" evidence="5">
    <location>
        <begin position="113"/>
        <end position="122"/>
    </location>
</feature>
<feature type="compositionally biased region" description="Low complexity" evidence="5">
    <location>
        <begin position="61"/>
        <end position="71"/>
    </location>
</feature>
<feature type="region of interest" description="Disordered" evidence="5">
    <location>
        <begin position="258"/>
        <end position="300"/>
    </location>
</feature>
<evidence type="ECO:0000256" key="5">
    <source>
        <dbReference type="SAM" id="MobiDB-lite"/>
    </source>
</evidence>
<keyword evidence="2 4" id="KW-0728">SH3 domain</keyword>
<comment type="caution">
    <text evidence="7">The sequence shown here is derived from an EMBL/GenBank/DDBJ whole genome shotgun (WGS) entry which is preliminary data.</text>
</comment>
<dbReference type="EMBL" id="CAWUHD010000017">
    <property type="protein sequence ID" value="CAK7215549.1"/>
    <property type="molecule type" value="Genomic_DNA"/>
</dbReference>
<evidence type="ECO:0000313" key="8">
    <source>
        <dbReference type="Proteomes" id="UP001642482"/>
    </source>
</evidence>